<evidence type="ECO:0000256" key="1">
    <source>
        <dbReference type="ARBA" id="ARBA00004442"/>
    </source>
</evidence>
<evidence type="ECO:0000256" key="4">
    <source>
        <dbReference type="ARBA" id="ARBA00023136"/>
    </source>
</evidence>
<gene>
    <name evidence="6" type="ORF">MKS91_01235</name>
</gene>
<proteinExistence type="predicted"/>
<dbReference type="Proteomes" id="UP001320768">
    <property type="component" value="Unassembled WGS sequence"/>
</dbReference>
<evidence type="ECO:0000256" key="5">
    <source>
        <dbReference type="ARBA" id="ARBA00023237"/>
    </source>
</evidence>
<keyword evidence="2" id="KW-1134">Transmembrane beta strand</keyword>
<protein>
    <submittedName>
        <fullName evidence="6">TolC family protein</fullName>
    </submittedName>
</protein>
<dbReference type="Gene3D" id="1.20.1600.10">
    <property type="entry name" value="Outer membrane efflux proteins (OEP)"/>
    <property type="match status" value="1"/>
</dbReference>
<keyword evidence="7" id="KW-1185">Reference proteome</keyword>
<dbReference type="EMBL" id="JAKUDN010000001">
    <property type="protein sequence ID" value="MCP8351918.1"/>
    <property type="molecule type" value="Genomic_DNA"/>
</dbReference>
<name>A0ABT1L4X3_9GAMM</name>
<evidence type="ECO:0000313" key="6">
    <source>
        <dbReference type="EMBL" id="MCP8351918.1"/>
    </source>
</evidence>
<dbReference type="PANTHER" id="PTHR30026">
    <property type="entry name" value="OUTER MEMBRANE PROTEIN TOLC"/>
    <property type="match status" value="1"/>
</dbReference>
<evidence type="ECO:0000256" key="3">
    <source>
        <dbReference type="ARBA" id="ARBA00022692"/>
    </source>
</evidence>
<dbReference type="PANTHER" id="PTHR30026:SF20">
    <property type="entry name" value="OUTER MEMBRANE PROTEIN TOLC"/>
    <property type="match status" value="1"/>
</dbReference>
<keyword evidence="3" id="KW-0812">Transmembrane</keyword>
<dbReference type="SUPFAM" id="SSF56954">
    <property type="entry name" value="Outer membrane efflux proteins (OEP)"/>
    <property type="match status" value="1"/>
</dbReference>
<reference evidence="6 7" key="1">
    <citation type="journal article" date="2022" name="Nat. Microbiol.">
        <title>The microbiome of a bacterivorous marine choanoflagellate contains a resource-demanding obligate bacterial associate.</title>
        <authorList>
            <person name="Needham D.M."/>
            <person name="Poirier C."/>
            <person name="Bachy C."/>
            <person name="George E.E."/>
            <person name="Wilken S."/>
            <person name="Yung C.C.M."/>
            <person name="Limardo A.J."/>
            <person name="Morando M."/>
            <person name="Sudek L."/>
            <person name="Malmstrom R.R."/>
            <person name="Keeling P.J."/>
            <person name="Santoro A.E."/>
            <person name="Worden A.Z."/>
        </authorList>
    </citation>
    <scope>NUCLEOTIDE SEQUENCE [LARGE SCALE GENOMIC DNA]</scope>
    <source>
        <strain evidence="6 7">Comchoano-2</strain>
    </source>
</reference>
<sequence length="440" mass="50884">METNKIARLILLPLLHVSTLGSPQSLSLDDAVEQYKTHNPEIHHIQKQLLITEQKIAQSNKPYSPSPKPIEINVAPFEDKAVISTGIRADLPTGGQLEAHYRSTLDDHDQYSIKIHQPITQNIAKIERAIQLIDQEIQQLQYRDNYQDKILQFKKRYRQIVLQQRMVEDKKQQLDILTSHSKEQDVRYKYGEISKSELNISQTALEEQRLNTLKDEQLLEMAMITLKVEMFININKIIVLDTDIHFTNNIPTPSETINQAVRLNTQSQIAKLQYQRAKYQKKIFEKKQRPALSLYGSIDQDQKTSAGISLKFNLPTQTDQFERNLQTLQYQQSAMQAYHANNTLRTTIHQTLINLQHQQALISVAADHLKHQQQKYAADSIKFKYHHISAEEFQQSSQKVNSAYQQALGAQISYCNLYEDLQKMTGQFEPLINTQDNTHA</sequence>
<evidence type="ECO:0000313" key="7">
    <source>
        <dbReference type="Proteomes" id="UP001320768"/>
    </source>
</evidence>
<dbReference type="InterPro" id="IPR051906">
    <property type="entry name" value="TolC-like"/>
</dbReference>
<organism evidence="6 7">
    <name type="scientific">Candidatus Synchoanobacter obligatus</name>
    <dbReference type="NCBI Taxonomy" id="2919597"/>
    <lineage>
        <taxon>Bacteria</taxon>
        <taxon>Pseudomonadati</taxon>
        <taxon>Pseudomonadota</taxon>
        <taxon>Gammaproteobacteria</taxon>
        <taxon>Candidatus Comchoanobacterales</taxon>
        <taxon>Candidatus Comchoanobacteraceae</taxon>
        <taxon>Candidatus Synchoanobacter</taxon>
    </lineage>
</organism>
<comment type="caution">
    <text evidence="6">The sequence shown here is derived from an EMBL/GenBank/DDBJ whole genome shotgun (WGS) entry which is preliminary data.</text>
</comment>
<comment type="subcellular location">
    <subcellularLocation>
        <location evidence="1">Cell outer membrane</location>
    </subcellularLocation>
</comment>
<accession>A0ABT1L4X3</accession>
<dbReference type="RefSeq" id="WP_258569026.1">
    <property type="nucleotide sequence ID" value="NZ_JAKUDN010000001.1"/>
</dbReference>
<keyword evidence="4" id="KW-0472">Membrane</keyword>
<evidence type="ECO:0000256" key="2">
    <source>
        <dbReference type="ARBA" id="ARBA00022452"/>
    </source>
</evidence>
<keyword evidence="5" id="KW-0998">Cell outer membrane</keyword>